<sequence>MKLSIDLGGTNVRIAQVENGICLNKMSVPCLAQQDASAVLDQLFQLITGMMNVQVDGIGIGVPSIVDVEKGIVYNVANISSWKKIHLKDILEKRFMVPVAINNDSNCFTLGESIFGEGKPYAHMVGVTIGTGIGAGVIVNHRLYCGQYMGAGEIGSLPYLDSDFEHYCSSSFFKRHDTTGVMVAEKAERGDGAALEIWREFGTHLGNLMKVILFSYAPQAIILGGSIVSAFHFFKDTMKDAMQDFPYKVLLDNVKIITSYLKDASLLGASALFEKQYLPISIINN</sequence>
<dbReference type="CDD" id="cd23763">
    <property type="entry name" value="ASKHA_ATPase_ROK"/>
    <property type="match status" value="1"/>
</dbReference>
<dbReference type="AlphaFoldDB" id="A0A015ZCE4"/>
<accession>A0A015ZCE4</accession>
<dbReference type="InterPro" id="IPR000600">
    <property type="entry name" value="ROK"/>
</dbReference>
<dbReference type="PANTHER" id="PTHR18964:SF149">
    <property type="entry name" value="BIFUNCTIONAL UDP-N-ACETYLGLUCOSAMINE 2-EPIMERASE_N-ACETYLMANNOSAMINE KINASE"/>
    <property type="match status" value="1"/>
</dbReference>
<dbReference type="EMBL" id="JGDM01000151">
    <property type="protein sequence ID" value="EXZ42007.1"/>
    <property type="molecule type" value="Genomic_DNA"/>
</dbReference>
<dbReference type="Proteomes" id="UP000022272">
    <property type="component" value="Unassembled WGS sequence"/>
</dbReference>
<feature type="transmembrane region" description="Helical" evidence="2">
    <location>
        <begin position="213"/>
        <end position="234"/>
    </location>
</feature>
<dbReference type="SUPFAM" id="SSF53067">
    <property type="entry name" value="Actin-like ATPase domain"/>
    <property type="match status" value="1"/>
</dbReference>
<dbReference type="PATRIC" id="fig|1339280.3.peg.4631"/>
<dbReference type="PANTHER" id="PTHR18964">
    <property type="entry name" value="ROK (REPRESSOR, ORF, KINASE) FAMILY"/>
    <property type="match status" value="1"/>
</dbReference>
<keyword evidence="2" id="KW-1133">Transmembrane helix</keyword>
<evidence type="ECO:0000256" key="2">
    <source>
        <dbReference type="SAM" id="Phobius"/>
    </source>
</evidence>
<protein>
    <submittedName>
        <fullName evidence="3">ROK family protein</fullName>
    </submittedName>
</protein>
<reference evidence="3 4" key="1">
    <citation type="submission" date="2014-02" db="EMBL/GenBank/DDBJ databases">
        <authorList>
            <person name="Sears C."/>
            <person name="Carroll K."/>
            <person name="Sack B.R."/>
            <person name="Qadri F."/>
            <person name="Myers L.L."/>
            <person name="Chung G.-T."/>
            <person name="Escheverria P."/>
            <person name="Fraser C.M."/>
            <person name="Sadzewicz L."/>
            <person name="Shefchek K.A."/>
            <person name="Tallon L."/>
            <person name="Das S.P."/>
            <person name="Daugherty S."/>
            <person name="Mongodin E.F."/>
        </authorList>
    </citation>
    <scope>NUCLEOTIDE SEQUENCE [LARGE SCALE GENOMIC DNA]</scope>
    <source>
        <strain evidence="3 4">2-F-2 #4</strain>
    </source>
</reference>
<keyword evidence="2" id="KW-0472">Membrane</keyword>
<dbReference type="Pfam" id="PF00480">
    <property type="entry name" value="ROK"/>
    <property type="match status" value="2"/>
</dbReference>
<keyword evidence="2" id="KW-0812">Transmembrane</keyword>
<comment type="caution">
    <text evidence="3">The sequence shown here is derived from an EMBL/GenBank/DDBJ whole genome shotgun (WGS) entry which is preliminary data.</text>
</comment>
<name>A0A015ZCE4_BACFG</name>
<evidence type="ECO:0000256" key="1">
    <source>
        <dbReference type="ARBA" id="ARBA00006479"/>
    </source>
</evidence>
<evidence type="ECO:0000313" key="4">
    <source>
        <dbReference type="Proteomes" id="UP000022272"/>
    </source>
</evidence>
<comment type="similarity">
    <text evidence="1">Belongs to the ROK (NagC/XylR) family.</text>
</comment>
<dbReference type="RefSeq" id="WP_032571801.1">
    <property type="nucleotide sequence ID" value="NZ_JGDM01000151.1"/>
</dbReference>
<evidence type="ECO:0000313" key="3">
    <source>
        <dbReference type="EMBL" id="EXZ42007.1"/>
    </source>
</evidence>
<dbReference type="InterPro" id="IPR043129">
    <property type="entry name" value="ATPase_NBD"/>
</dbReference>
<organism evidence="3 4">
    <name type="scientific">Bacteroides fragilis str. 2-F-2 #4</name>
    <dbReference type="NCBI Taxonomy" id="1339280"/>
    <lineage>
        <taxon>Bacteria</taxon>
        <taxon>Pseudomonadati</taxon>
        <taxon>Bacteroidota</taxon>
        <taxon>Bacteroidia</taxon>
        <taxon>Bacteroidales</taxon>
        <taxon>Bacteroidaceae</taxon>
        <taxon>Bacteroides</taxon>
    </lineage>
</organism>
<proteinExistence type="inferred from homology"/>
<gene>
    <name evidence="3" type="ORF">M076_4867</name>
</gene>
<dbReference type="Gene3D" id="3.30.420.40">
    <property type="match status" value="2"/>
</dbReference>